<dbReference type="Proteomes" id="UP001218208">
    <property type="component" value="Unassembled WGS sequence"/>
</dbReference>
<dbReference type="NCBIfam" id="TIGR03696">
    <property type="entry name" value="Rhs_assc_core"/>
    <property type="match status" value="1"/>
</dbReference>
<dbReference type="NCBIfam" id="TIGR01643">
    <property type="entry name" value="YD_repeat_2x"/>
    <property type="match status" value="5"/>
</dbReference>
<dbReference type="InterPro" id="IPR056823">
    <property type="entry name" value="TEN-like_YD-shell"/>
</dbReference>
<sequence>MSSIALALIGLNTIVSAVNYEYDELGRLVAERTDQGRNIRYAYDLEDRLIQTTDSQNRVTKFSYDPRGRLLVQTDANGGTTRLAYDKGDRLTSVIDPRGLTTTYQTDGFGQLWAQNSPDTGRTDHEYSAAGQRIATVRSDGSSIGYGYDGLGRLISQNAEGQQQTYAYDNCLNGKGRLCSHAAPGTSARFTYSPQGQLVSRTDQTGLAGKVSESTVSYTYDGIGRNSTITYPDGAVAKYVYSSLGYPYSLSLTKGAVTQEIIGASEYTALGTLQRMPYGNGLVQSYALDASGRLEAKAVRNQQTTALSRTSYRYNGDNEIVGISDDVTANLSQTLGYDGLGRLSTLARSGVTYTLSHDAGGNYTALNAATEATRYAIDAKSNRMLEFTNQDGTRTYQYDALGNRISETSGSRVSTFTYGPFNRMVQSSVGGQRTDYLLNAQGQRVGKSGASSASRFFYAGQNQLLSEQTGTTWTNYLWFGGELVGIDRNGAVSFVHNDHLGRPEYATNKAQQVVWKAYNYAYGRSVLKDEIGGLNIGFPGQYYDGESGLWYNGFRDYDASAGRYVQSDPIGLAGGMNTYSYVAGNPVSYIDPLGLAPASGAMADCLEMIFGQSVAKVNIRNKAVVKNDFVTTRKNSIRLPSSVSTEDFFADHSLVLHEYYHVLQQWNTGELTRAGYLAEVARSRSWEQGNRFEDAAIAFSKSHAQALKECLQQQTEECAE</sequence>
<dbReference type="InterPro" id="IPR022385">
    <property type="entry name" value="Rhs_assc_core"/>
</dbReference>
<comment type="caution">
    <text evidence="3">The sequence shown here is derived from an EMBL/GenBank/DDBJ whole genome shotgun (WGS) entry which is preliminary data.</text>
</comment>
<dbReference type="Gene3D" id="2.180.10.10">
    <property type="entry name" value="RHS repeat-associated core"/>
    <property type="match status" value="2"/>
</dbReference>
<keyword evidence="1" id="KW-0677">Repeat</keyword>
<dbReference type="RefSeq" id="WP_110710629.1">
    <property type="nucleotide sequence ID" value="NZ_CP029773.1"/>
</dbReference>
<reference evidence="3" key="1">
    <citation type="submission" date="2022-07" db="EMBL/GenBank/DDBJ databases">
        <authorList>
            <consortium name="DAFM: The Division of Animal and Food Microbiology"/>
        </authorList>
    </citation>
    <scope>NUCLEOTIDE SEQUENCE</scope>
    <source>
        <strain evidence="3">19MO01SH01-2</strain>
    </source>
</reference>
<evidence type="ECO:0000259" key="2">
    <source>
        <dbReference type="Pfam" id="PF25023"/>
    </source>
</evidence>
<evidence type="ECO:0000256" key="1">
    <source>
        <dbReference type="ARBA" id="ARBA00022737"/>
    </source>
</evidence>
<name>A0AAI9FX85_STEMA</name>
<dbReference type="EMBL" id="ABLOJW010000041">
    <property type="protein sequence ID" value="EKT4095005.1"/>
    <property type="molecule type" value="Genomic_DNA"/>
</dbReference>
<evidence type="ECO:0000313" key="4">
    <source>
        <dbReference type="Proteomes" id="UP001218208"/>
    </source>
</evidence>
<protein>
    <submittedName>
        <fullName evidence="3">RHS repeat protein</fullName>
    </submittedName>
</protein>
<dbReference type="PANTHER" id="PTHR32305">
    <property type="match status" value="1"/>
</dbReference>
<feature type="domain" description="Teneurin-like YD-shell" evidence="2">
    <location>
        <begin position="19"/>
        <end position="170"/>
    </location>
</feature>
<dbReference type="InterPro" id="IPR050708">
    <property type="entry name" value="T6SS_VgrG/RHS"/>
</dbReference>
<dbReference type="InterPro" id="IPR006530">
    <property type="entry name" value="YD"/>
</dbReference>
<evidence type="ECO:0000313" key="3">
    <source>
        <dbReference type="EMBL" id="EKT4095005.1"/>
    </source>
</evidence>
<proteinExistence type="predicted"/>
<organism evidence="3 4">
    <name type="scientific">Stenotrophomonas maltophilia</name>
    <name type="common">Pseudomonas maltophilia</name>
    <name type="synonym">Xanthomonas maltophilia</name>
    <dbReference type="NCBI Taxonomy" id="40324"/>
    <lineage>
        <taxon>Bacteria</taxon>
        <taxon>Pseudomonadati</taxon>
        <taxon>Pseudomonadota</taxon>
        <taxon>Gammaproteobacteria</taxon>
        <taxon>Lysobacterales</taxon>
        <taxon>Lysobacteraceae</taxon>
        <taxon>Stenotrophomonas</taxon>
        <taxon>Stenotrophomonas maltophilia group</taxon>
    </lineage>
</organism>
<feature type="domain" description="Teneurin-like YD-shell" evidence="2">
    <location>
        <begin position="289"/>
        <end position="568"/>
    </location>
</feature>
<dbReference type="PANTHER" id="PTHR32305:SF15">
    <property type="entry name" value="PROTEIN RHSA-RELATED"/>
    <property type="match status" value="1"/>
</dbReference>
<dbReference type="Pfam" id="PF25023">
    <property type="entry name" value="TEN_YD-shell"/>
    <property type="match status" value="2"/>
</dbReference>
<dbReference type="AlphaFoldDB" id="A0AAI9FX85"/>
<gene>
    <name evidence="3" type="ORF">QEG23_004583</name>
</gene>
<accession>A0AAI9FX85</accession>